<dbReference type="GO" id="GO:0008233">
    <property type="term" value="F:peptidase activity"/>
    <property type="evidence" value="ECO:0007669"/>
    <property type="project" value="UniProtKB-KW"/>
</dbReference>
<dbReference type="Proteomes" id="UP000727490">
    <property type="component" value="Unassembled WGS sequence"/>
</dbReference>
<dbReference type="Pfam" id="PF04586">
    <property type="entry name" value="Peptidase_S78"/>
    <property type="match status" value="1"/>
</dbReference>
<protein>
    <submittedName>
        <fullName evidence="5">HK97 family phage prohead protease</fullName>
    </submittedName>
</protein>
<dbReference type="AlphaFoldDB" id="A0A951IZ75"/>
<evidence type="ECO:0000313" key="5">
    <source>
        <dbReference type="EMBL" id="MBW3469087.1"/>
    </source>
</evidence>
<keyword evidence="3" id="KW-0378">Hydrolase</keyword>
<dbReference type="InterPro" id="IPR054613">
    <property type="entry name" value="Peptidase_S78_dom"/>
</dbReference>
<evidence type="ECO:0000313" key="6">
    <source>
        <dbReference type="Proteomes" id="UP000727490"/>
    </source>
</evidence>
<feature type="domain" description="Prohead serine protease" evidence="4">
    <location>
        <begin position="11"/>
        <end position="165"/>
    </location>
</feature>
<keyword evidence="2 5" id="KW-0645">Protease</keyword>
<proteinExistence type="predicted"/>
<organism evidence="5 6">
    <name type="scientific">Arthrospiribacter ruber</name>
    <dbReference type="NCBI Taxonomy" id="2487934"/>
    <lineage>
        <taxon>Bacteria</taxon>
        <taxon>Pseudomonadati</taxon>
        <taxon>Bacteroidota</taxon>
        <taxon>Cytophagia</taxon>
        <taxon>Cytophagales</taxon>
        <taxon>Cyclobacteriaceae</taxon>
        <taxon>Arthrospiribacter</taxon>
    </lineage>
</organism>
<evidence type="ECO:0000256" key="1">
    <source>
        <dbReference type="ARBA" id="ARBA00022612"/>
    </source>
</evidence>
<evidence type="ECO:0000259" key="4">
    <source>
        <dbReference type="Pfam" id="PF04586"/>
    </source>
</evidence>
<evidence type="ECO:0000256" key="2">
    <source>
        <dbReference type="ARBA" id="ARBA00022670"/>
    </source>
</evidence>
<reference evidence="5 6" key="1">
    <citation type="journal article" date="2020" name="Syst. Appl. Microbiol.">
        <title>Arthrospiribacter ruber gen. nov., sp. nov., a novel bacterium isolated from Arthrospira cultures.</title>
        <authorList>
            <person name="Waleron M."/>
            <person name="Misztak A."/>
            <person name="Waleron M.M."/>
            <person name="Furmaniak M."/>
            <person name="Mrozik A."/>
            <person name="Waleron K."/>
        </authorList>
    </citation>
    <scope>NUCLEOTIDE SEQUENCE [LARGE SCALE GENOMIC DNA]</scope>
    <source>
        <strain evidence="5 6">DPMB0001</strain>
    </source>
</reference>
<dbReference type="GO" id="GO:0006508">
    <property type="term" value="P:proteolysis"/>
    <property type="evidence" value="ECO:0007669"/>
    <property type="project" value="UniProtKB-KW"/>
</dbReference>
<comment type="caution">
    <text evidence="5">The sequence shown here is derived from an EMBL/GenBank/DDBJ whole genome shotgun (WGS) entry which is preliminary data.</text>
</comment>
<keyword evidence="1" id="KW-1188">Viral release from host cell</keyword>
<keyword evidence="6" id="KW-1185">Reference proteome</keyword>
<sequence>MKEIRLIDNTEFRAVQEEDKKYIEGYAFKYNTLSRDLGGFYETIERGSLDGADLSDVVALFNHKQEYILARKNVNVDTLELIADEVGLKYRFEVDESISYVADLYKNIQKKNIQHSSFAFKIAEGGDKFEKRDGKYYRSITKFKGIYDVSPVTNPAYLDTDSSIRSIVEGLQEGEKQEEINNLNEYRMKLLKVK</sequence>
<dbReference type="InterPro" id="IPR006433">
    <property type="entry name" value="Prohead_protease"/>
</dbReference>
<dbReference type="NCBIfam" id="TIGR01543">
    <property type="entry name" value="proheadase_HK97"/>
    <property type="match status" value="1"/>
</dbReference>
<name>A0A951IZ75_9BACT</name>
<gene>
    <name evidence="5" type="ORF">EGN73_14900</name>
</gene>
<dbReference type="EMBL" id="RPHB01000007">
    <property type="protein sequence ID" value="MBW3469087.1"/>
    <property type="molecule type" value="Genomic_DNA"/>
</dbReference>
<evidence type="ECO:0000256" key="3">
    <source>
        <dbReference type="ARBA" id="ARBA00022801"/>
    </source>
</evidence>
<accession>A0A951IZ75</accession>
<dbReference type="RefSeq" id="WP_219291509.1">
    <property type="nucleotide sequence ID" value="NZ_RPHB01000007.1"/>
</dbReference>